<evidence type="ECO:0000256" key="1">
    <source>
        <dbReference type="SAM" id="Phobius"/>
    </source>
</evidence>
<evidence type="ECO:0000313" key="2">
    <source>
        <dbReference type="EMBL" id="SVA44551.1"/>
    </source>
</evidence>
<gene>
    <name evidence="2" type="ORF">METZ01_LOCUS97405</name>
</gene>
<reference evidence="2" key="1">
    <citation type="submission" date="2018-05" db="EMBL/GenBank/DDBJ databases">
        <authorList>
            <person name="Lanie J.A."/>
            <person name="Ng W.-L."/>
            <person name="Kazmierczak K.M."/>
            <person name="Andrzejewski T.M."/>
            <person name="Davidsen T.M."/>
            <person name="Wayne K.J."/>
            <person name="Tettelin H."/>
            <person name="Glass J.I."/>
            <person name="Rusch D."/>
            <person name="Podicherti R."/>
            <person name="Tsui H.-C.T."/>
            <person name="Winkler M.E."/>
        </authorList>
    </citation>
    <scope>NUCLEOTIDE SEQUENCE</scope>
</reference>
<keyword evidence="1" id="KW-0472">Membrane</keyword>
<keyword evidence="1" id="KW-1133">Transmembrane helix</keyword>
<feature type="transmembrane region" description="Helical" evidence="1">
    <location>
        <begin position="22"/>
        <end position="47"/>
    </location>
</feature>
<dbReference type="EMBL" id="UINC01009973">
    <property type="protein sequence ID" value="SVA44551.1"/>
    <property type="molecule type" value="Genomic_DNA"/>
</dbReference>
<organism evidence="2">
    <name type="scientific">marine metagenome</name>
    <dbReference type="NCBI Taxonomy" id="408172"/>
    <lineage>
        <taxon>unclassified sequences</taxon>
        <taxon>metagenomes</taxon>
        <taxon>ecological metagenomes</taxon>
    </lineage>
</organism>
<name>A0A381VWT1_9ZZZZ</name>
<sequence length="52" mass="5762">MDKIVSLLMNYLELNTEQATDLLITTLGVFTGSFLALCLFGIIYGLIASTRY</sequence>
<protein>
    <submittedName>
        <fullName evidence="2">Uncharacterized protein</fullName>
    </submittedName>
</protein>
<keyword evidence="1" id="KW-0812">Transmembrane</keyword>
<dbReference type="AlphaFoldDB" id="A0A381VWT1"/>
<accession>A0A381VWT1</accession>
<proteinExistence type="predicted"/>